<dbReference type="CDD" id="cd13921">
    <property type="entry name" value="Amicyanin"/>
    <property type="match status" value="1"/>
</dbReference>
<feature type="region of interest" description="Disordered" evidence="1">
    <location>
        <begin position="50"/>
        <end position="84"/>
    </location>
</feature>
<organism evidence="4 5">
    <name type="scientific">Thermogemmatispora aurantia</name>
    <dbReference type="NCBI Taxonomy" id="2045279"/>
    <lineage>
        <taxon>Bacteria</taxon>
        <taxon>Bacillati</taxon>
        <taxon>Chloroflexota</taxon>
        <taxon>Ktedonobacteria</taxon>
        <taxon>Thermogemmatisporales</taxon>
        <taxon>Thermogemmatisporaceae</taxon>
        <taxon>Thermogemmatispora</taxon>
    </lineage>
</organism>
<sequence>MPFNPLRQTLALHDDGHGSGRQRQRAGAWLLLLGMAVLVTLLVAACGNGSPSTGSGITPTSSSSQPTSNPSPTTTSQTTQSASGTAATVQVQIIEQNDRYQFSPQTLTIKKGTRVAWLNKSDAPHTVTSNNGAFSASGTIEEGATFTLLFTTAGTYQYHCSIHTYMTATIIVTA</sequence>
<name>A0A5J4JV30_9CHLR</name>
<reference evidence="4 5" key="1">
    <citation type="journal article" date="2019" name="Int. J. Syst. Evol. Microbiol.">
        <title>Thermogemmatispora aurantia sp. nov. and Thermogemmatispora argillosa sp. nov., within the class Ktedonobacteria, and emended description of the genus Thermogemmatispora.</title>
        <authorList>
            <person name="Zheng Y."/>
            <person name="Wang C.M."/>
            <person name="Sakai Y."/>
            <person name="Abe K."/>
            <person name="Yokota A."/>
            <person name="Yabe S."/>
        </authorList>
    </citation>
    <scope>NUCLEOTIDE SEQUENCE [LARGE SCALE GENOMIC DNA]</scope>
    <source>
        <strain evidence="4 5">A1-2</strain>
    </source>
</reference>
<feature type="domain" description="EfeO-type cupredoxin-like" evidence="3">
    <location>
        <begin position="85"/>
        <end position="172"/>
    </location>
</feature>
<dbReference type="AlphaFoldDB" id="A0A5J4JV30"/>
<keyword evidence="2" id="KW-1133">Transmembrane helix</keyword>
<keyword evidence="5" id="KW-1185">Reference proteome</keyword>
<accession>A0A5J4JV30</accession>
<keyword evidence="2" id="KW-0812">Transmembrane</keyword>
<evidence type="ECO:0000256" key="1">
    <source>
        <dbReference type="SAM" id="MobiDB-lite"/>
    </source>
</evidence>
<dbReference type="SUPFAM" id="SSF49503">
    <property type="entry name" value="Cupredoxins"/>
    <property type="match status" value="1"/>
</dbReference>
<evidence type="ECO:0000313" key="5">
    <source>
        <dbReference type="Proteomes" id="UP000334820"/>
    </source>
</evidence>
<dbReference type="Gene3D" id="2.60.40.420">
    <property type="entry name" value="Cupredoxins - blue copper proteins"/>
    <property type="match status" value="1"/>
</dbReference>
<dbReference type="Pfam" id="PF13473">
    <property type="entry name" value="Cupredoxin_1"/>
    <property type="match status" value="1"/>
</dbReference>
<evidence type="ECO:0000259" key="3">
    <source>
        <dbReference type="Pfam" id="PF13473"/>
    </source>
</evidence>
<feature type="region of interest" description="Disordered" evidence="1">
    <location>
        <begin position="1"/>
        <end position="21"/>
    </location>
</feature>
<dbReference type="PANTHER" id="PTHR36507:SF1">
    <property type="entry name" value="BLL1555 PROTEIN"/>
    <property type="match status" value="1"/>
</dbReference>
<dbReference type="RefSeq" id="WP_151726597.1">
    <property type="nucleotide sequence ID" value="NZ_BKZV01000001.1"/>
</dbReference>
<dbReference type="EMBL" id="BKZV01000001">
    <property type="protein sequence ID" value="GER81534.1"/>
    <property type="molecule type" value="Genomic_DNA"/>
</dbReference>
<dbReference type="InterPro" id="IPR008972">
    <property type="entry name" value="Cupredoxin"/>
</dbReference>
<keyword evidence="2" id="KW-0472">Membrane</keyword>
<dbReference type="InterPro" id="IPR028096">
    <property type="entry name" value="EfeO_Cupredoxin"/>
</dbReference>
<dbReference type="InterPro" id="IPR035668">
    <property type="entry name" value="Amicyanin"/>
</dbReference>
<protein>
    <recommendedName>
        <fullName evidence="3">EfeO-type cupredoxin-like domain-containing protein</fullName>
    </recommendedName>
</protein>
<proteinExistence type="predicted"/>
<dbReference type="InterPro" id="IPR052721">
    <property type="entry name" value="ET_Amicyanin"/>
</dbReference>
<dbReference type="Proteomes" id="UP000334820">
    <property type="component" value="Unassembled WGS sequence"/>
</dbReference>
<gene>
    <name evidence="4" type="ORF">KTAU_01720</name>
</gene>
<evidence type="ECO:0000256" key="2">
    <source>
        <dbReference type="SAM" id="Phobius"/>
    </source>
</evidence>
<dbReference type="PANTHER" id="PTHR36507">
    <property type="entry name" value="BLL1555 PROTEIN"/>
    <property type="match status" value="1"/>
</dbReference>
<feature type="transmembrane region" description="Helical" evidence="2">
    <location>
        <begin position="26"/>
        <end position="45"/>
    </location>
</feature>
<comment type="caution">
    <text evidence="4">The sequence shown here is derived from an EMBL/GenBank/DDBJ whole genome shotgun (WGS) entry which is preliminary data.</text>
</comment>
<evidence type="ECO:0000313" key="4">
    <source>
        <dbReference type="EMBL" id="GER81534.1"/>
    </source>
</evidence>